<name>A0ABN4DBG8_9CORY</name>
<proteinExistence type="predicted"/>
<dbReference type="NCBIfam" id="TIGR01484">
    <property type="entry name" value="HAD-SF-IIB"/>
    <property type="match status" value="1"/>
</dbReference>
<dbReference type="EMBL" id="CP008944">
    <property type="protein sequence ID" value="AIG63728.1"/>
    <property type="molecule type" value="Genomic_DNA"/>
</dbReference>
<dbReference type="Proteomes" id="UP000028504">
    <property type="component" value="Chromosome"/>
</dbReference>
<keyword evidence="2" id="KW-1185">Reference proteome</keyword>
<dbReference type="InterPro" id="IPR036412">
    <property type="entry name" value="HAD-like_sf"/>
</dbReference>
<sequence length="256" mass="26898">MAFDLDGTILFADGISTADAAAIARWQAAGNLAVCATGKSISAARYALQDTPVRFDYYVLNTGCVITDAALEPIWTQPLDAAVVRALDAHFTGAAGVNVYATTLSSRDVILHEGVATKETTILIDAVGFDPAMLETHQFVGVPIWIPNDPDLLNTTRDWICAHLPQAGVVQNQDFLDVIPAGSDKGAGLARLTELLGKSPRTFSIGDSFNDVGMHRWAGRSACFSYSPAEVKAACDVVVGSAAEFIAAALDDAPAG</sequence>
<dbReference type="PANTHER" id="PTHR10000">
    <property type="entry name" value="PHOSPHOSERINE PHOSPHATASE"/>
    <property type="match status" value="1"/>
</dbReference>
<reference evidence="1 2" key="1">
    <citation type="submission" date="2014-07" db="EMBL/GenBank/DDBJ databases">
        <title>Complete genome sequence of Corynebacterium atypicum DSM 44849: identifiction of the mycolic acid biosynthesis genes.</title>
        <authorList>
            <person name="Tippelt A."/>
            <person name="Mollmann S."/>
            <person name="Albersmeier A."/>
            <person name="Jaenicke S."/>
            <person name="Ruckert C."/>
            <person name="Tauch A."/>
        </authorList>
    </citation>
    <scope>NUCLEOTIDE SEQUENCE [LARGE SCALE GENOMIC DNA]</scope>
    <source>
        <strain evidence="1 2">R2070</strain>
    </source>
</reference>
<organism evidence="1 2">
    <name type="scientific">Corynebacterium atypicum</name>
    <dbReference type="NCBI Taxonomy" id="191610"/>
    <lineage>
        <taxon>Bacteria</taxon>
        <taxon>Bacillati</taxon>
        <taxon>Actinomycetota</taxon>
        <taxon>Actinomycetes</taxon>
        <taxon>Mycobacteriales</taxon>
        <taxon>Corynebacteriaceae</taxon>
        <taxon>Corynebacterium</taxon>
    </lineage>
</organism>
<evidence type="ECO:0000313" key="2">
    <source>
        <dbReference type="Proteomes" id="UP000028504"/>
    </source>
</evidence>
<evidence type="ECO:0000313" key="1">
    <source>
        <dbReference type="EMBL" id="AIG63728.1"/>
    </source>
</evidence>
<evidence type="ECO:0008006" key="3">
    <source>
        <dbReference type="Google" id="ProtNLM"/>
    </source>
</evidence>
<dbReference type="InterPro" id="IPR006379">
    <property type="entry name" value="HAD-SF_hydro_IIB"/>
</dbReference>
<protein>
    <recommendedName>
        <fullName evidence="3">Hydrolase</fullName>
    </recommendedName>
</protein>
<dbReference type="SUPFAM" id="SSF56784">
    <property type="entry name" value="HAD-like"/>
    <property type="match status" value="1"/>
</dbReference>
<accession>A0ABN4DBG8</accession>
<gene>
    <name evidence="1" type="ORF">CATYP_02440</name>
</gene>
<dbReference type="Gene3D" id="3.40.50.1000">
    <property type="entry name" value="HAD superfamily/HAD-like"/>
    <property type="match status" value="1"/>
</dbReference>
<dbReference type="InterPro" id="IPR023214">
    <property type="entry name" value="HAD_sf"/>
</dbReference>
<dbReference type="PANTHER" id="PTHR10000:SF8">
    <property type="entry name" value="HAD SUPERFAMILY HYDROLASE-LIKE, TYPE 3"/>
    <property type="match status" value="1"/>
</dbReference>
<dbReference type="Gene3D" id="3.30.1240.10">
    <property type="match status" value="1"/>
</dbReference>
<dbReference type="Pfam" id="PF08282">
    <property type="entry name" value="Hydrolase_3"/>
    <property type="match status" value="1"/>
</dbReference>